<evidence type="ECO:0000313" key="1">
    <source>
        <dbReference type="EMBL" id="PBK85085.1"/>
    </source>
</evidence>
<proteinExistence type="predicted"/>
<evidence type="ECO:0000313" key="2">
    <source>
        <dbReference type="Proteomes" id="UP000217790"/>
    </source>
</evidence>
<dbReference type="OrthoDB" id="10577922at2759"/>
<dbReference type="AlphaFoldDB" id="A0A2H3CPX6"/>
<dbReference type="EMBL" id="KZ293693">
    <property type="protein sequence ID" value="PBK85085.1"/>
    <property type="molecule type" value="Genomic_DNA"/>
</dbReference>
<protein>
    <submittedName>
        <fullName evidence="1">Uncharacterized protein</fullName>
    </submittedName>
</protein>
<accession>A0A2H3CPX6</accession>
<dbReference type="InParanoid" id="A0A2H3CPX6"/>
<keyword evidence="2" id="KW-1185">Reference proteome</keyword>
<organism evidence="1 2">
    <name type="scientific">Armillaria gallica</name>
    <name type="common">Bulbous honey fungus</name>
    <name type="synonym">Armillaria bulbosa</name>
    <dbReference type="NCBI Taxonomy" id="47427"/>
    <lineage>
        <taxon>Eukaryota</taxon>
        <taxon>Fungi</taxon>
        <taxon>Dikarya</taxon>
        <taxon>Basidiomycota</taxon>
        <taxon>Agaricomycotina</taxon>
        <taxon>Agaricomycetes</taxon>
        <taxon>Agaricomycetidae</taxon>
        <taxon>Agaricales</taxon>
        <taxon>Marasmiineae</taxon>
        <taxon>Physalacriaceae</taxon>
        <taxon>Armillaria</taxon>
    </lineage>
</organism>
<dbReference type="Proteomes" id="UP000217790">
    <property type="component" value="Unassembled WGS sequence"/>
</dbReference>
<reference evidence="2" key="1">
    <citation type="journal article" date="2017" name="Nat. Ecol. Evol.">
        <title>Genome expansion and lineage-specific genetic innovations in the forest pathogenic fungi Armillaria.</title>
        <authorList>
            <person name="Sipos G."/>
            <person name="Prasanna A.N."/>
            <person name="Walter M.C."/>
            <person name="O'Connor E."/>
            <person name="Balint B."/>
            <person name="Krizsan K."/>
            <person name="Kiss B."/>
            <person name="Hess J."/>
            <person name="Varga T."/>
            <person name="Slot J."/>
            <person name="Riley R."/>
            <person name="Boka B."/>
            <person name="Rigling D."/>
            <person name="Barry K."/>
            <person name="Lee J."/>
            <person name="Mihaltcheva S."/>
            <person name="LaButti K."/>
            <person name="Lipzen A."/>
            <person name="Waldron R."/>
            <person name="Moloney N.M."/>
            <person name="Sperisen C."/>
            <person name="Kredics L."/>
            <person name="Vagvoelgyi C."/>
            <person name="Patrignani A."/>
            <person name="Fitzpatrick D."/>
            <person name="Nagy I."/>
            <person name="Doyle S."/>
            <person name="Anderson J.B."/>
            <person name="Grigoriev I.V."/>
            <person name="Gueldener U."/>
            <person name="Muensterkoetter M."/>
            <person name="Nagy L.G."/>
        </authorList>
    </citation>
    <scope>NUCLEOTIDE SEQUENCE [LARGE SCALE GENOMIC DNA]</scope>
    <source>
        <strain evidence="2">Ar21-2</strain>
    </source>
</reference>
<sequence>MTGGSLSVENLLDAIPRRTHRLRELEFEMGMEASERLSGKPLEYKFSLTSARIHDADMFVQVLCPMTTEMSAIRTRRGSLETAHFADREIGGTVDVLRVAAIARRRLSHLRKTSFSSSWQLRGSYNAENIKSCRWKPWNVLPFIATFPLRFYLPLRISASRRALSIISVSVSCAFGSLGRAGSTVEHQQVSEMVYTPVHGSDETQP</sequence>
<gene>
    <name evidence="1" type="ORF">ARMGADRAFT_1131475</name>
</gene>
<name>A0A2H3CPX6_ARMGA</name>